<evidence type="ECO:0000256" key="2">
    <source>
        <dbReference type="ARBA" id="ARBA00010112"/>
    </source>
</evidence>
<dbReference type="Gene3D" id="2.60.40.3330">
    <property type="match status" value="1"/>
</dbReference>
<keyword evidence="7" id="KW-1185">Reference proteome</keyword>
<feature type="non-terminal residue" evidence="6">
    <location>
        <position position="62"/>
    </location>
</feature>
<dbReference type="GO" id="GO:0005576">
    <property type="term" value="C:extracellular region"/>
    <property type="evidence" value="ECO:0007669"/>
    <property type="project" value="UniProtKB-SubCell"/>
</dbReference>
<dbReference type="AlphaFoldDB" id="A0A2G9UM52"/>
<dbReference type="InterPro" id="IPR038479">
    <property type="entry name" value="Transthyretin-like_sf"/>
</dbReference>
<proteinExistence type="inferred from homology"/>
<comment type="subcellular location">
    <subcellularLocation>
        <location evidence="1">Secreted</location>
    </subcellularLocation>
</comment>
<keyword evidence="3" id="KW-0964">Secreted</keyword>
<evidence type="ECO:0000313" key="6">
    <source>
        <dbReference type="EMBL" id="PIO71226.1"/>
    </source>
</evidence>
<sequence length="62" mass="6543">MLPALLILCFVPTAAALGRTQSVGVKGVLICNDKPAADVEVKLYDEDKRKLSLEAKEKAGGS</sequence>
<protein>
    <recommendedName>
        <fullName evidence="8">Transthyretin-like family protein</fullName>
    </recommendedName>
</protein>
<accession>A0A2G9UM52</accession>
<comment type="similarity">
    <text evidence="2">Belongs to the nematode transthyretin-like family.</text>
</comment>
<dbReference type="InterPro" id="IPR001534">
    <property type="entry name" value="Transthyretin-like"/>
</dbReference>
<evidence type="ECO:0000256" key="5">
    <source>
        <dbReference type="SAM" id="SignalP"/>
    </source>
</evidence>
<dbReference type="OrthoDB" id="5801732at2759"/>
<feature type="chain" id="PRO_5013715314" description="Transthyretin-like family protein" evidence="5">
    <location>
        <begin position="17"/>
        <end position="62"/>
    </location>
</feature>
<dbReference type="GO" id="GO:0009986">
    <property type="term" value="C:cell surface"/>
    <property type="evidence" value="ECO:0007669"/>
    <property type="project" value="InterPro"/>
</dbReference>
<keyword evidence="4 5" id="KW-0732">Signal</keyword>
<reference evidence="6 7" key="1">
    <citation type="submission" date="2015-09" db="EMBL/GenBank/DDBJ databases">
        <title>Draft genome of the parasitic nematode Teladorsagia circumcincta isolate WARC Sus (inbred).</title>
        <authorList>
            <person name="Mitreva M."/>
        </authorList>
    </citation>
    <scope>NUCLEOTIDE SEQUENCE [LARGE SCALE GENOMIC DNA]</scope>
    <source>
        <strain evidence="6 7">S</strain>
    </source>
</reference>
<dbReference type="Proteomes" id="UP000230423">
    <property type="component" value="Unassembled WGS sequence"/>
</dbReference>
<name>A0A2G9UM52_TELCI</name>
<evidence type="ECO:0000256" key="4">
    <source>
        <dbReference type="ARBA" id="ARBA00022729"/>
    </source>
</evidence>
<gene>
    <name evidence="6" type="ORF">TELCIR_06880</name>
</gene>
<dbReference type="EMBL" id="KZ346015">
    <property type="protein sequence ID" value="PIO71226.1"/>
    <property type="molecule type" value="Genomic_DNA"/>
</dbReference>
<organism evidence="6 7">
    <name type="scientific">Teladorsagia circumcincta</name>
    <name type="common">Brown stomach worm</name>
    <name type="synonym">Ostertagia circumcincta</name>
    <dbReference type="NCBI Taxonomy" id="45464"/>
    <lineage>
        <taxon>Eukaryota</taxon>
        <taxon>Metazoa</taxon>
        <taxon>Ecdysozoa</taxon>
        <taxon>Nematoda</taxon>
        <taxon>Chromadorea</taxon>
        <taxon>Rhabditida</taxon>
        <taxon>Rhabditina</taxon>
        <taxon>Rhabditomorpha</taxon>
        <taxon>Strongyloidea</taxon>
        <taxon>Trichostrongylidae</taxon>
        <taxon>Teladorsagia</taxon>
    </lineage>
</organism>
<evidence type="ECO:0000313" key="7">
    <source>
        <dbReference type="Proteomes" id="UP000230423"/>
    </source>
</evidence>
<evidence type="ECO:0008006" key="8">
    <source>
        <dbReference type="Google" id="ProtNLM"/>
    </source>
</evidence>
<evidence type="ECO:0000256" key="1">
    <source>
        <dbReference type="ARBA" id="ARBA00004613"/>
    </source>
</evidence>
<evidence type="ECO:0000256" key="3">
    <source>
        <dbReference type="ARBA" id="ARBA00022525"/>
    </source>
</evidence>
<dbReference type="Pfam" id="PF01060">
    <property type="entry name" value="TTR-52"/>
    <property type="match status" value="1"/>
</dbReference>
<feature type="signal peptide" evidence="5">
    <location>
        <begin position="1"/>
        <end position="16"/>
    </location>
</feature>